<dbReference type="GO" id="GO:0050043">
    <property type="term" value="F:lactate racemase activity"/>
    <property type="evidence" value="ECO:0007669"/>
    <property type="project" value="InterPro"/>
</dbReference>
<dbReference type="AlphaFoldDB" id="A0A9D5JT54"/>
<dbReference type="Gene3D" id="3.40.50.11440">
    <property type="match status" value="1"/>
</dbReference>
<dbReference type="InterPro" id="IPR018657">
    <property type="entry name" value="LarA-like_N"/>
</dbReference>
<organism evidence="2 3">
    <name type="scientific">candidate division KSB3 bacterium</name>
    <dbReference type="NCBI Taxonomy" id="2044937"/>
    <lineage>
        <taxon>Bacteria</taxon>
        <taxon>candidate division KSB3</taxon>
    </lineage>
</organism>
<feature type="domain" description="LarA-like N-terminal" evidence="1">
    <location>
        <begin position="23"/>
        <end position="185"/>
    </location>
</feature>
<protein>
    <submittedName>
        <fullName evidence="2">DUF2088 domain-containing protein</fullName>
    </submittedName>
</protein>
<evidence type="ECO:0000259" key="1">
    <source>
        <dbReference type="Pfam" id="PF09861"/>
    </source>
</evidence>
<dbReference type="EMBL" id="WJJP01000103">
    <property type="protein sequence ID" value="MBD3323599.1"/>
    <property type="molecule type" value="Genomic_DNA"/>
</dbReference>
<accession>A0A9D5JT54</accession>
<comment type="caution">
    <text evidence="2">The sequence shown here is derived from an EMBL/GenBank/DDBJ whole genome shotgun (WGS) entry which is preliminary data.</text>
</comment>
<reference evidence="2" key="1">
    <citation type="submission" date="2019-11" db="EMBL/GenBank/DDBJ databases">
        <title>Microbial mats filling the niche in hypersaline microbial mats.</title>
        <authorList>
            <person name="Wong H.L."/>
            <person name="Macleod F.I."/>
            <person name="White R.A. III"/>
            <person name="Burns B.P."/>
        </authorList>
    </citation>
    <scope>NUCLEOTIDE SEQUENCE</scope>
    <source>
        <strain evidence="2">Rbin_158</strain>
    </source>
</reference>
<evidence type="ECO:0000313" key="3">
    <source>
        <dbReference type="Proteomes" id="UP000649604"/>
    </source>
</evidence>
<gene>
    <name evidence="2" type="ORF">GF339_03380</name>
</gene>
<sequence length="424" mass="46818">MEGDMAYPRMMHIQQHFQTPKVDDISQTVRDEVAKLDLAQKVRPGNTVAITAGSRGVANIALITKTLVEALHALGAKPFIVPAMGSHGGGVAEEQRKIIEHYGITEDYVGAPIKASMDVVQVTATEDGIPVFFDKHAFEADHVVVVNRVKPHTDFVGAIESGLHKMMLIGLGKHRGASVYHKAILHYSFDRIIRSVGQSVIKSCHILFGLAIIENQKHETALIEAIPPADFVEREQTLLVSAKEWMSRLPFDTVDLLIVDEMGKEISGGGMDANVVGRKFNYNRAVEDEYPKVTRIYVRSLTEATHGNVAGLAIADFAHAQVIREMNPEVSYTNAVTASSPAAVSVPIHYDTDRKVLDVALQTIGYIEPEQAKMIWIRNTLALEHLLVSEAYVEEIQRRDDLTIRGPAQDLQFTTHGDLHPFPL</sequence>
<name>A0A9D5JT54_9BACT</name>
<dbReference type="Pfam" id="PF09861">
    <property type="entry name" value="Lar_N"/>
    <property type="match status" value="1"/>
</dbReference>
<proteinExistence type="predicted"/>
<evidence type="ECO:0000313" key="2">
    <source>
        <dbReference type="EMBL" id="MBD3323599.1"/>
    </source>
</evidence>
<dbReference type="Proteomes" id="UP000649604">
    <property type="component" value="Unassembled WGS sequence"/>
</dbReference>